<keyword evidence="2" id="KW-1185">Reference proteome</keyword>
<dbReference type="Proteomes" id="UP000652761">
    <property type="component" value="Unassembled WGS sequence"/>
</dbReference>
<reference evidence="1" key="1">
    <citation type="submission" date="2017-07" db="EMBL/GenBank/DDBJ databases">
        <title>Taro Niue Genome Assembly and Annotation.</title>
        <authorList>
            <person name="Atibalentja N."/>
            <person name="Keating K."/>
            <person name="Fields C.J."/>
        </authorList>
    </citation>
    <scope>NUCLEOTIDE SEQUENCE</scope>
    <source>
        <strain evidence="1">Niue_2</strain>
        <tissue evidence="1">Leaf</tissue>
    </source>
</reference>
<accession>A0A843VMF4</accession>
<sequence length="303" mass="34482">MDLPSVAARLRDRPVLVCPSLLLVSRTSLRGSSVAVSTVSRTPVLRSRLAYLCLVCSVLGEFPTEPVTGKAHPYSSQARARRRFLYRRPVRSRDVAVLAQRLQQCSFSFFSCTLGLQPVRGRWTRVKHVTGLTGLDEAFHHSWYQSKAAVMADRRDWGGGGDDPEESTQRMIERIWESLTEIRMRMDQQAPVPPMTGEAVPVAPIPPPPGVEADPSEWLNTKVWLTMGMYMMRCMTPINNLHNSPMNHMLIHPLHKFMRWIHSLPYTPRGMLLEMPLLPLICPNLWTFSKTSNPLNSRRFKLL</sequence>
<proteinExistence type="predicted"/>
<evidence type="ECO:0000313" key="1">
    <source>
        <dbReference type="EMBL" id="MQM00153.1"/>
    </source>
</evidence>
<evidence type="ECO:0000313" key="2">
    <source>
        <dbReference type="Proteomes" id="UP000652761"/>
    </source>
</evidence>
<dbReference type="EMBL" id="NMUH01002466">
    <property type="protein sequence ID" value="MQM00153.1"/>
    <property type="molecule type" value="Genomic_DNA"/>
</dbReference>
<name>A0A843VMF4_COLES</name>
<comment type="caution">
    <text evidence="1">The sequence shown here is derived from an EMBL/GenBank/DDBJ whole genome shotgun (WGS) entry which is preliminary data.</text>
</comment>
<gene>
    <name evidence="1" type="ORF">Taro_032885</name>
</gene>
<organism evidence="1 2">
    <name type="scientific">Colocasia esculenta</name>
    <name type="common">Wild taro</name>
    <name type="synonym">Arum esculentum</name>
    <dbReference type="NCBI Taxonomy" id="4460"/>
    <lineage>
        <taxon>Eukaryota</taxon>
        <taxon>Viridiplantae</taxon>
        <taxon>Streptophyta</taxon>
        <taxon>Embryophyta</taxon>
        <taxon>Tracheophyta</taxon>
        <taxon>Spermatophyta</taxon>
        <taxon>Magnoliopsida</taxon>
        <taxon>Liliopsida</taxon>
        <taxon>Araceae</taxon>
        <taxon>Aroideae</taxon>
        <taxon>Colocasieae</taxon>
        <taxon>Colocasia</taxon>
    </lineage>
</organism>
<protein>
    <submittedName>
        <fullName evidence="1">Uncharacterized protein</fullName>
    </submittedName>
</protein>
<dbReference type="AlphaFoldDB" id="A0A843VMF4"/>